<accession>A0ABV2QLB5</accession>
<dbReference type="GO" id="GO:0008477">
    <property type="term" value="F:purine nucleosidase activity"/>
    <property type="evidence" value="ECO:0007669"/>
    <property type="project" value="UniProtKB-EC"/>
</dbReference>
<comment type="caution">
    <text evidence="2">The sequence shown here is derived from an EMBL/GenBank/DDBJ whole genome shotgun (WGS) entry which is preliminary data.</text>
</comment>
<keyword evidence="2" id="KW-0378">Hydrolase</keyword>
<feature type="domain" description="Inosine/uridine-preferring nucleoside hydrolase" evidence="1">
    <location>
        <begin position="5"/>
        <end position="301"/>
    </location>
</feature>
<proteinExistence type="predicted"/>
<dbReference type="InterPro" id="IPR001910">
    <property type="entry name" value="Inosine/uridine_hydrolase_dom"/>
</dbReference>
<reference evidence="2 3" key="1">
    <citation type="submission" date="2024-06" db="EMBL/GenBank/DDBJ databases">
        <title>Sorghum-associated microbial communities from plants grown in Nebraska, USA.</title>
        <authorList>
            <person name="Schachtman D."/>
        </authorList>
    </citation>
    <scope>NUCLEOTIDE SEQUENCE [LARGE SCALE GENOMIC DNA]</scope>
    <source>
        <strain evidence="2 3">2857</strain>
    </source>
</reference>
<evidence type="ECO:0000313" key="3">
    <source>
        <dbReference type="Proteomes" id="UP001549257"/>
    </source>
</evidence>
<sequence>MPIPLLIDTDTAADDCFALLVGLLDPRADLLAITMVAGNVGFDQQVDNAFLTVGLAGRLGQVPVHLGARDPLVRPWLSAEDVHGDGVGGLKRPDDGHEASAEHAVDAMIRLAREHKGELRIVAIGPLTNLALAVQKDPEFVSNVGSLFVMGGSINARGNITPAAEYNIYVDPEAADIVFSAGFSDVVVISWDPLTITDALFDQGRIDRIAALDTPLSRFFVRANQATFDFDTAVGLAGSSHCDSLSVLLALDRSLSTAERRYRLEVETQGTLTRGATVFDWASDDNNVTAIETVDGERFFDYMLGMLATTPVIAQSAA</sequence>
<organism evidence="2 3">
    <name type="scientific">Conyzicola nivalis</name>
    <dbReference type="NCBI Taxonomy" id="1477021"/>
    <lineage>
        <taxon>Bacteria</taxon>
        <taxon>Bacillati</taxon>
        <taxon>Actinomycetota</taxon>
        <taxon>Actinomycetes</taxon>
        <taxon>Micrococcales</taxon>
        <taxon>Microbacteriaceae</taxon>
        <taxon>Conyzicola</taxon>
    </lineage>
</organism>
<dbReference type="Gene3D" id="3.90.245.10">
    <property type="entry name" value="Ribonucleoside hydrolase-like"/>
    <property type="match status" value="1"/>
</dbReference>
<dbReference type="PANTHER" id="PTHR46190">
    <property type="entry name" value="SI:CH211-201H21.5-RELATED"/>
    <property type="match status" value="1"/>
</dbReference>
<dbReference type="SUPFAM" id="SSF53590">
    <property type="entry name" value="Nucleoside hydrolase"/>
    <property type="match status" value="1"/>
</dbReference>
<keyword evidence="3" id="KW-1185">Reference proteome</keyword>
<gene>
    <name evidence="2" type="ORF">ABIE21_001329</name>
</gene>
<dbReference type="InterPro" id="IPR036452">
    <property type="entry name" value="Ribo_hydro-like"/>
</dbReference>
<keyword evidence="2" id="KW-0326">Glycosidase</keyword>
<dbReference type="Pfam" id="PF01156">
    <property type="entry name" value="IU_nuc_hydro"/>
    <property type="match status" value="1"/>
</dbReference>
<protein>
    <submittedName>
        <fullName evidence="2">Purine nucleosidase</fullName>
        <ecNumber evidence="2">3.2.2.1</ecNumber>
    </submittedName>
</protein>
<name>A0ABV2QLB5_9MICO</name>
<dbReference type="InterPro" id="IPR052775">
    <property type="entry name" value="IUN_hydrolase"/>
</dbReference>
<dbReference type="Proteomes" id="UP001549257">
    <property type="component" value="Unassembled WGS sequence"/>
</dbReference>
<evidence type="ECO:0000313" key="2">
    <source>
        <dbReference type="EMBL" id="MET4581839.1"/>
    </source>
</evidence>
<dbReference type="EMBL" id="JBEPSJ010000001">
    <property type="protein sequence ID" value="MET4581839.1"/>
    <property type="molecule type" value="Genomic_DNA"/>
</dbReference>
<dbReference type="PANTHER" id="PTHR46190:SF1">
    <property type="entry name" value="SI:CH211-201H21.5"/>
    <property type="match status" value="1"/>
</dbReference>
<evidence type="ECO:0000259" key="1">
    <source>
        <dbReference type="Pfam" id="PF01156"/>
    </source>
</evidence>
<dbReference type="RefSeq" id="WP_354024002.1">
    <property type="nucleotide sequence ID" value="NZ_JBEPSJ010000001.1"/>
</dbReference>
<dbReference type="EC" id="3.2.2.1" evidence="2"/>